<keyword evidence="6 10" id="KW-0418">Kinase</keyword>
<keyword evidence="8" id="KW-0175">Coiled coil</keyword>
<evidence type="ECO:0000313" key="10">
    <source>
        <dbReference type="EMBL" id="MBE5063574.1"/>
    </source>
</evidence>
<dbReference type="InterPro" id="IPR050351">
    <property type="entry name" value="BphY/WalK/GraS-like"/>
</dbReference>
<dbReference type="SUPFAM" id="SSF47384">
    <property type="entry name" value="Homodimeric domain of signal transducing histidine kinase"/>
    <property type="match status" value="1"/>
</dbReference>
<evidence type="ECO:0000313" key="11">
    <source>
        <dbReference type="Proteomes" id="UP000758652"/>
    </source>
</evidence>
<evidence type="ECO:0000256" key="3">
    <source>
        <dbReference type="ARBA" id="ARBA00012438"/>
    </source>
</evidence>
<dbReference type="PANTHER" id="PTHR45453:SF1">
    <property type="entry name" value="PHOSPHATE REGULON SENSOR PROTEIN PHOR"/>
    <property type="match status" value="1"/>
</dbReference>
<dbReference type="Gene3D" id="3.30.565.10">
    <property type="entry name" value="Histidine kinase-like ATPase, C-terminal domain"/>
    <property type="match status" value="1"/>
</dbReference>
<accession>A0ABR9RKT6</accession>
<evidence type="ECO:0000256" key="4">
    <source>
        <dbReference type="ARBA" id="ARBA00022553"/>
    </source>
</evidence>
<dbReference type="Gene3D" id="1.10.287.130">
    <property type="match status" value="1"/>
</dbReference>
<dbReference type="InterPro" id="IPR036097">
    <property type="entry name" value="HisK_dim/P_sf"/>
</dbReference>
<dbReference type="SMART" id="SM00387">
    <property type="entry name" value="HATPase_c"/>
    <property type="match status" value="1"/>
</dbReference>
<evidence type="ECO:0000259" key="9">
    <source>
        <dbReference type="PROSITE" id="PS50109"/>
    </source>
</evidence>
<dbReference type="InterPro" id="IPR005467">
    <property type="entry name" value="His_kinase_dom"/>
</dbReference>
<keyword evidence="5" id="KW-0808">Transferase</keyword>
<dbReference type="PROSITE" id="PS50109">
    <property type="entry name" value="HIS_KIN"/>
    <property type="match status" value="1"/>
</dbReference>
<dbReference type="Pfam" id="PF00512">
    <property type="entry name" value="HisKA"/>
    <property type="match status" value="1"/>
</dbReference>
<keyword evidence="11" id="KW-1185">Reference proteome</keyword>
<dbReference type="EMBL" id="JADCKL010000007">
    <property type="protein sequence ID" value="MBE5063574.1"/>
    <property type="molecule type" value="Genomic_DNA"/>
</dbReference>
<dbReference type="SMART" id="SM00388">
    <property type="entry name" value="HisKA"/>
    <property type="match status" value="1"/>
</dbReference>
<protein>
    <recommendedName>
        <fullName evidence="3">histidine kinase</fullName>
        <ecNumber evidence="3">2.7.13.3</ecNumber>
    </recommendedName>
</protein>
<dbReference type="CDD" id="cd00082">
    <property type="entry name" value="HisKA"/>
    <property type="match status" value="1"/>
</dbReference>
<evidence type="ECO:0000256" key="8">
    <source>
        <dbReference type="SAM" id="Coils"/>
    </source>
</evidence>
<dbReference type="Proteomes" id="UP000758652">
    <property type="component" value="Unassembled WGS sequence"/>
</dbReference>
<organism evidence="10 11">
    <name type="scientific">Claveliimonas monacensis</name>
    <dbReference type="NCBI Taxonomy" id="2779351"/>
    <lineage>
        <taxon>Bacteria</taxon>
        <taxon>Bacillati</taxon>
        <taxon>Bacillota</taxon>
        <taxon>Clostridia</taxon>
        <taxon>Lachnospirales</taxon>
        <taxon>Lachnospiraceae</taxon>
        <taxon>Claveliimonas</taxon>
    </lineage>
</organism>
<evidence type="ECO:0000256" key="6">
    <source>
        <dbReference type="ARBA" id="ARBA00022777"/>
    </source>
</evidence>
<dbReference type="EC" id="2.7.13.3" evidence="3"/>
<dbReference type="InterPro" id="IPR036890">
    <property type="entry name" value="HATPase_C_sf"/>
</dbReference>
<comment type="subcellular location">
    <subcellularLocation>
        <location evidence="2">Membrane</location>
    </subcellularLocation>
</comment>
<gene>
    <name evidence="10" type="ORF">INF30_09900</name>
</gene>
<dbReference type="SUPFAM" id="SSF55874">
    <property type="entry name" value="ATPase domain of HSP90 chaperone/DNA topoisomerase II/histidine kinase"/>
    <property type="match status" value="1"/>
</dbReference>
<name>A0ABR9RKT6_9FIRM</name>
<dbReference type="InterPro" id="IPR003594">
    <property type="entry name" value="HATPase_dom"/>
</dbReference>
<evidence type="ECO:0000256" key="5">
    <source>
        <dbReference type="ARBA" id="ARBA00022679"/>
    </source>
</evidence>
<dbReference type="PRINTS" id="PR00344">
    <property type="entry name" value="BCTRLSENSOR"/>
</dbReference>
<feature type="coiled-coil region" evidence="8">
    <location>
        <begin position="52"/>
        <end position="79"/>
    </location>
</feature>
<dbReference type="PANTHER" id="PTHR45453">
    <property type="entry name" value="PHOSPHATE REGULON SENSOR PROTEIN PHOR"/>
    <property type="match status" value="1"/>
</dbReference>
<dbReference type="InterPro" id="IPR003661">
    <property type="entry name" value="HisK_dim/P_dom"/>
</dbReference>
<dbReference type="CDD" id="cd00075">
    <property type="entry name" value="HATPase"/>
    <property type="match status" value="1"/>
</dbReference>
<keyword evidence="7" id="KW-0902">Two-component regulatory system</keyword>
<evidence type="ECO:0000256" key="2">
    <source>
        <dbReference type="ARBA" id="ARBA00004370"/>
    </source>
</evidence>
<comment type="caution">
    <text evidence="10">The sequence shown here is derived from an EMBL/GenBank/DDBJ whole genome shotgun (WGS) entry which is preliminary data.</text>
</comment>
<evidence type="ECO:0000256" key="1">
    <source>
        <dbReference type="ARBA" id="ARBA00000085"/>
    </source>
</evidence>
<sequence>MLTIILITGIVILAAVLWKYQRQMKDICRQIAFLREHDSNMLITTQIRAGGVGELAEELNELLLEMKSEHREYMEKEGEIARIYTDLSHDIRTPLTSLDGYFQLLRETRDPEELERYIRIIQERIGSLKEMLEELFTYTKLQDGRYEMEMTVFRLNRILKETLLSYYEEWLALGIRPEFSIPEEEICVEADPRALRRVIQNLIKNGMDHGEKKIRIALKRQGDRAVMTFANQVSCPDKIDTEHVFDRFYKADEARSRTSTGLGLSIARELVRRMEGDIAARMEEDWFVAEVQLAALPCGAKGYTEDV</sequence>
<keyword evidence="4" id="KW-0597">Phosphoprotein</keyword>
<reference evidence="10 11" key="1">
    <citation type="submission" date="2020-10" db="EMBL/GenBank/DDBJ databases">
        <title>ChiBAC.</title>
        <authorList>
            <person name="Zenner C."/>
            <person name="Hitch T.C.A."/>
            <person name="Clavel T."/>
        </authorList>
    </citation>
    <scope>NUCLEOTIDE SEQUENCE [LARGE SCALE GENOMIC DNA]</scope>
    <source>
        <strain evidence="10 11">DSM 108991</strain>
    </source>
</reference>
<feature type="domain" description="Histidine kinase" evidence="9">
    <location>
        <begin position="86"/>
        <end position="297"/>
    </location>
</feature>
<proteinExistence type="predicted"/>
<evidence type="ECO:0000256" key="7">
    <source>
        <dbReference type="ARBA" id="ARBA00023012"/>
    </source>
</evidence>
<dbReference type="Pfam" id="PF02518">
    <property type="entry name" value="HATPase_c"/>
    <property type="match status" value="1"/>
</dbReference>
<dbReference type="GO" id="GO:0016301">
    <property type="term" value="F:kinase activity"/>
    <property type="evidence" value="ECO:0007669"/>
    <property type="project" value="UniProtKB-KW"/>
</dbReference>
<dbReference type="InterPro" id="IPR004358">
    <property type="entry name" value="Sig_transdc_His_kin-like_C"/>
</dbReference>
<dbReference type="RefSeq" id="WP_226395085.1">
    <property type="nucleotide sequence ID" value="NZ_JADCKL010000007.1"/>
</dbReference>
<comment type="catalytic activity">
    <reaction evidence="1">
        <text>ATP + protein L-histidine = ADP + protein N-phospho-L-histidine.</text>
        <dbReference type="EC" id="2.7.13.3"/>
    </reaction>
</comment>